<keyword evidence="7" id="KW-1185">Reference proteome</keyword>
<comment type="subcellular location">
    <subcellularLocation>
        <location evidence="1">Membrane</location>
        <topology evidence="1">Multi-pass membrane protein</topology>
    </subcellularLocation>
</comment>
<dbReference type="InterPro" id="IPR052527">
    <property type="entry name" value="Metal_cation-efflux_comp"/>
</dbReference>
<dbReference type="Proteomes" id="UP000321555">
    <property type="component" value="Chromosome"/>
</dbReference>
<evidence type="ECO:0000313" key="6">
    <source>
        <dbReference type="EMBL" id="QED48371.1"/>
    </source>
</evidence>
<accession>A0A5B8Z5Y3</accession>
<dbReference type="GO" id="GO:0004671">
    <property type="term" value="F:protein C-terminal S-isoprenylcysteine carboxyl O-methyltransferase activity"/>
    <property type="evidence" value="ECO:0007669"/>
    <property type="project" value="InterPro"/>
</dbReference>
<organism evidence="6 7">
    <name type="scientific">Cytobacillus dafuensis</name>
    <name type="common">Bacillus dafuensis</name>
    <dbReference type="NCBI Taxonomy" id="1742359"/>
    <lineage>
        <taxon>Bacteria</taxon>
        <taxon>Bacillati</taxon>
        <taxon>Bacillota</taxon>
        <taxon>Bacilli</taxon>
        <taxon>Bacillales</taxon>
        <taxon>Bacillaceae</taxon>
        <taxon>Cytobacillus</taxon>
    </lineage>
</organism>
<dbReference type="PANTHER" id="PTHR43847">
    <property type="entry name" value="BLL3993 PROTEIN"/>
    <property type="match status" value="1"/>
</dbReference>
<keyword evidence="4 5" id="KW-0472">Membrane</keyword>
<feature type="transmembrane region" description="Helical" evidence="5">
    <location>
        <begin position="119"/>
        <end position="135"/>
    </location>
</feature>
<gene>
    <name evidence="6" type="ORF">FSZ17_14610</name>
</gene>
<evidence type="ECO:0000256" key="5">
    <source>
        <dbReference type="SAM" id="Phobius"/>
    </source>
</evidence>
<dbReference type="GO" id="GO:0016020">
    <property type="term" value="C:membrane"/>
    <property type="evidence" value="ECO:0007669"/>
    <property type="project" value="UniProtKB-SubCell"/>
</dbReference>
<feature type="transmembrane region" description="Helical" evidence="5">
    <location>
        <begin position="68"/>
        <end position="89"/>
    </location>
</feature>
<dbReference type="PANTHER" id="PTHR43847:SF1">
    <property type="entry name" value="BLL3993 PROTEIN"/>
    <property type="match status" value="1"/>
</dbReference>
<evidence type="ECO:0000256" key="1">
    <source>
        <dbReference type="ARBA" id="ARBA00004141"/>
    </source>
</evidence>
<evidence type="ECO:0008006" key="8">
    <source>
        <dbReference type="Google" id="ProtNLM"/>
    </source>
</evidence>
<keyword evidence="3 5" id="KW-1133">Transmembrane helix</keyword>
<dbReference type="InterPro" id="IPR007269">
    <property type="entry name" value="ICMT_MeTrfase"/>
</dbReference>
<dbReference type="STRING" id="1742359.GCA_001439625_01997"/>
<dbReference type="RefSeq" id="WP_057771296.1">
    <property type="nucleotide sequence ID" value="NZ_CP042593.1"/>
</dbReference>
<dbReference type="Pfam" id="PF04140">
    <property type="entry name" value="ICMT"/>
    <property type="match status" value="1"/>
</dbReference>
<feature type="transmembrane region" description="Helical" evidence="5">
    <location>
        <begin position="43"/>
        <end position="62"/>
    </location>
</feature>
<dbReference type="OrthoDB" id="7203053at2"/>
<protein>
    <recommendedName>
        <fullName evidence="8">Isoprenylcysteine carboxyl methyltransferase</fullName>
    </recommendedName>
</protein>
<dbReference type="KEGG" id="bda:FSZ17_14610"/>
<reference evidence="7" key="1">
    <citation type="submission" date="2019-08" db="EMBL/GenBank/DDBJ databases">
        <authorList>
            <person name="Zheng X."/>
        </authorList>
    </citation>
    <scope>NUCLEOTIDE SEQUENCE [LARGE SCALE GENOMIC DNA]</scope>
    <source>
        <strain evidence="7">FJAT-25496</strain>
    </source>
</reference>
<evidence type="ECO:0000313" key="7">
    <source>
        <dbReference type="Proteomes" id="UP000321555"/>
    </source>
</evidence>
<proteinExistence type="predicted"/>
<sequence length="186" mass="22200">MIFFMFITIIIFQRVFELLIAKRNERQMKRRGALEFGQSHYKFIVFVHSMFFVSLIIEVIWFNKELSSSWAILLILFLFTQAVRMWALFSLGSYWNTKIIVLPYADIVKKGPYRFMKHPNYTIVSIEFIIIPFMFQAYMTAVLFTILNAIILFIRIPAEEKALKELTKYEEAFSNIHSFSKDYKKV</sequence>
<name>A0A5B8Z5Y3_CYTDA</name>
<evidence type="ECO:0000256" key="4">
    <source>
        <dbReference type="ARBA" id="ARBA00023136"/>
    </source>
</evidence>
<feature type="transmembrane region" description="Helical" evidence="5">
    <location>
        <begin position="6"/>
        <end position="22"/>
    </location>
</feature>
<dbReference type="AlphaFoldDB" id="A0A5B8Z5Y3"/>
<dbReference type="Gene3D" id="1.20.120.1630">
    <property type="match status" value="1"/>
</dbReference>
<evidence type="ECO:0000256" key="2">
    <source>
        <dbReference type="ARBA" id="ARBA00022692"/>
    </source>
</evidence>
<keyword evidence="2 5" id="KW-0812">Transmembrane</keyword>
<evidence type="ECO:0000256" key="3">
    <source>
        <dbReference type="ARBA" id="ARBA00022989"/>
    </source>
</evidence>
<dbReference type="EMBL" id="CP042593">
    <property type="protein sequence ID" value="QED48371.1"/>
    <property type="molecule type" value="Genomic_DNA"/>
</dbReference>